<evidence type="ECO:0000256" key="5">
    <source>
        <dbReference type="ARBA" id="ARBA00022777"/>
    </source>
</evidence>
<dbReference type="InterPro" id="IPR003113">
    <property type="entry name" value="PI3K_ABD"/>
</dbReference>
<dbReference type="InterPro" id="IPR029071">
    <property type="entry name" value="Ubiquitin-like_domsf"/>
</dbReference>
<feature type="domain" description="C2 PI3K-type" evidence="12">
    <location>
        <begin position="337"/>
        <end position="502"/>
    </location>
</feature>
<evidence type="ECO:0000256" key="6">
    <source>
        <dbReference type="ARBA" id="ARBA00022840"/>
    </source>
</evidence>
<dbReference type="InterPro" id="IPR001263">
    <property type="entry name" value="PI3K_accessory_dom"/>
</dbReference>
<proteinExistence type="inferred from homology"/>
<dbReference type="InterPro" id="IPR011009">
    <property type="entry name" value="Kinase-like_dom_sf"/>
</dbReference>
<dbReference type="Proteomes" id="UP000827092">
    <property type="component" value="Unassembled WGS sequence"/>
</dbReference>
<dbReference type="EMBL" id="JAFNEN010000113">
    <property type="protein sequence ID" value="KAG8193956.1"/>
    <property type="molecule type" value="Genomic_DNA"/>
</dbReference>
<dbReference type="GO" id="GO:0005737">
    <property type="term" value="C:cytoplasm"/>
    <property type="evidence" value="ECO:0007669"/>
    <property type="project" value="TreeGrafter"/>
</dbReference>
<dbReference type="PROSITE" id="PS51546">
    <property type="entry name" value="PI3K_RBD"/>
    <property type="match status" value="1"/>
</dbReference>
<dbReference type="SUPFAM" id="SSF56112">
    <property type="entry name" value="Protein kinase-like (PK-like)"/>
    <property type="match status" value="1"/>
</dbReference>
<dbReference type="InterPro" id="IPR035892">
    <property type="entry name" value="C2_domain_sf"/>
</dbReference>
<keyword evidence="3" id="KW-0808">Transferase</keyword>
<dbReference type="PROSITE" id="PS00916">
    <property type="entry name" value="PI3_4_KINASE_2"/>
    <property type="match status" value="1"/>
</dbReference>
<keyword evidence="14" id="KW-1185">Reference proteome</keyword>
<comment type="similarity">
    <text evidence="7">Belongs to the PI3/PI4-kinase family.</text>
</comment>
<dbReference type="PROSITE" id="PS50290">
    <property type="entry name" value="PI3_4_KINASE_3"/>
    <property type="match status" value="1"/>
</dbReference>
<dbReference type="GO" id="GO:0048015">
    <property type="term" value="P:phosphatidylinositol-mediated signaling"/>
    <property type="evidence" value="ECO:0007669"/>
    <property type="project" value="TreeGrafter"/>
</dbReference>
<accession>A0AAV6VC80</accession>
<dbReference type="PANTHER" id="PTHR10048:SF118">
    <property type="entry name" value="PI-3 KINASE"/>
    <property type="match status" value="1"/>
</dbReference>
<comment type="caution">
    <text evidence="13">The sequence shown here is derived from an EMBL/GenBank/DDBJ whole genome shotgun (WGS) entry which is preliminary data.</text>
</comment>
<dbReference type="GO" id="GO:0032060">
    <property type="term" value="P:bleb assembly"/>
    <property type="evidence" value="ECO:0007669"/>
    <property type="project" value="UniProtKB-ARBA"/>
</dbReference>
<dbReference type="Pfam" id="PF00613">
    <property type="entry name" value="PI3Ka"/>
    <property type="match status" value="1"/>
</dbReference>
<dbReference type="PROSITE" id="PS51545">
    <property type="entry name" value="PIK_HELICAL"/>
    <property type="match status" value="1"/>
</dbReference>
<dbReference type="SUPFAM" id="SSF49562">
    <property type="entry name" value="C2 domain (Calcium/lipid-binding domain, CaLB)"/>
    <property type="match status" value="1"/>
</dbReference>
<dbReference type="GO" id="GO:0050920">
    <property type="term" value="P:regulation of chemotaxis"/>
    <property type="evidence" value="ECO:0007669"/>
    <property type="project" value="UniProtKB-ARBA"/>
</dbReference>
<dbReference type="GO" id="GO:0043491">
    <property type="term" value="P:phosphatidylinositol 3-kinase/protein kinase B signal transduction"/>
    <property type="evidence" value="ECO:0007669"/>
    <property type="project" value="TreeGrafter"/>
</dbReference>
<evidence type="ECO:0000256" key="7">
    <source>
        <dbReference type="PROSITE-ProRule" id="PRU00880"/>
    </source>
</evidence>
<dbReference type="SMART" id="SM00146">
    <property type="entry name" value="PI3Kc"/>
    <property type="match status" value="1"/>
</dbReference>
<dbReference type="Gene3D" id="3.30.1010.10">
    <property type="entry name" value="Phosphatidylinositol 3-kinase Catalytic Subunit, Chain A, domain 4"/>
    <property type="match status" value="1"/>
</dbReference>
<dbReference type="PROSITE" id="PS51547">
    <property type="entry name" value="C2_PI3K"/>
    <property type="match status" value="1"/>
</dbReference>
<evidence type="ECO:0000313" key="13">
    <source>
        <dbReference type="EMBL" id="KAG8193956.1"/>
    </source>
</evidence>
<dbReference type="InterPro" id="IPR018936">
    <property type="entry name" value="PI3/4_kinase_CS"/>
</dbReference>
<dbReference type="SMART" id="SM00143">
    <property type="entry name" value="PI3K_p85B"/>
    <property type="match status" value="1"/>
</dbReference>
<dbReference type="Pfam" id="PF00794">
    <property type="entry name" value="PI3K_rbd"/>
    <property type="match status" value="1"/>
</dbReference>
<dbReference type="PROSITE" id="PS51544">
    <property type="entry name" value="PI3K_ABD"/>
    <property type="match status" value="1"/>
</dbReference>
<keyword evidence="4" id="KW-0547">Nucleotide-binding</keyword>
<dbReference type="GO" id="GO:0005886">
    <property type="term" value="C:plasma membrane"/>
    <property type="evidence" value="ECO:0007669"/>
    <property type="project" value="TreeGrafter"/>
</dbReference>
<dbReference type="InterPro" id="IPR042236">
    <property type="entry name" value="PI3K_accessory_sf"/>
</dbReference>
<evidence type="ECO:0000256" key="3">
    <source>
        <dbReference type="ARBA" id="ARBA00022679"/>
    </source>
</evidence>
<dbReference type="PROSITE" id="PS00915">
    <property type="entry name" value="PI3_4_KINASE_1"/>
    <property type="match status" value="1"/>
</dbReference>
<dbReference type="Gene3D" id="2.60.40.150">
    <property type="entry name" value="C2 domain"/>
    <property type="match status" value="1"/>
</dbReference>
<evidence type="ECO:0000259" key="12">
    <source>
        <dbReference type="PROSITE" id="PS51547"/>
    </source>
</evidence>
<dbReference type="GO" id="GO:0016477">
    <property type="term" value="P:cell migration"/>
    <property type="evidence" value="ECO:0007669"/>
    <property type="project" value="TreeGrafter"/>
</dbReference>
<dbReference type="Gene3D" id="1.10.1070.11">
    <property type="entry name" value="Phosphatidylinositol 3-/4-kinase, catalytic domain"/>
    <property type="match status" value="1"/>
</dbReference>
<dbReference type="GO" id="GO:0016303">
    <property type="term" value="F:1-phosphatidylinositol-3-kinase activity"/>
    <property type="evidence" value="ECO:0007669"/>
    <property type="project" value="UniProtKB-EC"/>
</dbReference>
<organism evidence="13 14">
    <name type="scientific">Oedothorax gibbosus</name>
    <dbReference type="NCBI Taxonomy" id="931172"/>
    <lineage>
        <taxon>Eukaryota</taxon>
        <taxon>Metazoa</taxon>
        <taxon>Ecdysozoa</taxon>
        <taxon>Arthropoda</taxon>
        <taxon>Chelicerata</taxon>
        <taxon>Arachnida</taxon>
        <taxon>Araneae</taxon>
        <taxon>Araneomorphae</taxon>
        <taxon>Entelegynae</taxon>
        <taxon>Araneoidea</taxon>
        <taxon>Linyphiidae</taxon>
        <taxon>Erigoninae</taxon>
        <taxon>Oedothorax</taxon>
    </lineage>
</organism>
<dbReference type="GO" id="GO:0005942">
    <property type="term" value="C:phosphatidylinositol 3-kinase complex"/>
    <property type="evidence" value="ECO:0007669"/>
    <property type="project" value="TreeGrafter"/>
</dbReference>
<dbReference type="GO" id="GO:0035005">
    <property type="term" value="F:1-phosphatidylinositol-4-phosphate 3-kinase activity"/>
    <property type="evidence" value="ECO:0007669"/>
    <property type="project" value="TreeGrafter"/>
</dbReference>
<dbReference type="EC" id="2.7.1.137" evidence="2"/>
<dbReference type="InterPro" id="IPR002420">
    <property type="entry name" value="PI3K-type_C2_dom"/>
</dbReference>
<dbReference type="SUPFAM" id="SSF54236">
    <property type="entry name" value="Ubiquitin-like"/>
    <property type="match status" value="1"/>
</dbReference>
<dbReference type="Gene3D" id="1.25.40.70">
    <property type="entry name" value="Phosphatidylinositol 3-kinase, accessory domain (PIK)"/>
    <property type="match status" value="1"/>
</dbReference>
<feature type="domain" description="PI3K-ABD" evidence="9">
    <location>
        <begin position="29"/>
        <end position="119"/>
    </location>
</feature>
<evidence type="ECO:0000313" key="14">
    <source>
        <dbReference type="Proteomes" id="UP000827092"/>
    </source>
</evidence>
<dbReference type="InterPro" id="IPR016024">
    <property type="entry name" value="ARM-type_fold"/>
</dbReference>
<dbReference type="SMART" id="SM00145">
    <property type="entry name" value="PI3Ka"/>
    <property type="match status" value="1"/>
</dbReference>
<dbReference type="InterPro" id="IPR000341">
    <property type="entry name" value="PI3K_Ras-bd_dom"/>
</dbReference>
<comment type="catalytic activity">
    <reaction evidence="1">
        <text>a 1,2-diacyl-sn-glycero-3-phospho-(1D-myo-inositol) + ATP = a 1,2-diacyl-sn-glycero-3-phospho-(1D-myo-inositol-3-phosphate) + ADP + H(+)</text>
        <dbReference type="Rhea" id="RHEA:12709"/>
        <dbReference type="ChEBI" id="CHEBI:15378"/>
        <dbReference type="ChEBI" id="CHEBI:30616"/>
        <dbReference type="ChEBI" id="CHEBI:57880"/>
        <dbReference type="ChEBI" id="CHEBI:58088"/>
        <dbReference type="ChEBI" id="CHEBI:456216"/>
        <dbReference type="EC" id="2.7.1.137"/>
    </reaction>
</comment>
<keyword evidence="6" id="KW-0067">ATP-binding</keyword>
<dbReference type="PANTHER" id="PTHR10048">
    <property type="entry name" value="PHOSPHATIDYLINOSITOL KINASE"/>
    <property type="match status" value="1"/>
</dbReference>
<dbReference type="FunFam" id="3.30.1010.10:FF:000008">
    <property type="entry name" value="Phosphatidylinositol 4,5-bisphosphate 3-kinase catalytic subunit gamma"/>
    <property type="match status" value="1"/>
</dbReference>
<dbReference type="Pfam" id="PF00792">
    <property type="entry name" value="PI3K_C2"/>
    <property type="match status" value="1"/>
</dbReference>
<dbReference type="SMART" id="SM00144">
    <property type="entry name" value="PI3K_rbd"/>
    <property type="match status" value="1"/>
</dbReference>
<evidence type="ECO:0000259" key="8">
    <source>
        <dbReference type="PROSITE" id="PS50290"/>
    </source>
</evidence>
<evidence type="ECO:0000259" key="10">
    <source>
        <dbReference type="PROSITE" id="PS51545"/>
    </source>
</evidence>
<dbReference type="InterPro" id="IPR000403">
    <property type="entry name" value="PI3/4_kinase_cat_dom"/>
</dbReference>
<dbReference type="SUPFAM" id="SSF48371">
    <property type="entry name" value="ARM repeat"/>
    <property type="match status" value="1"/>
</dbReference>
<dbReference type="Gene3D" id="3.10.20.770">
    <property type="match status" value="1"/>
</dbReference>
<protein>
    <recommendedName>
        <fullName evidence="2">phosphatidylinositol 3-kinase</fullName>
        <ecNumber evidence="2">2.7.1.137</ecNumber>
    </recommendedName>
</protein>
<evidence type="ECO:0000256" key="1">
    <source>
        <dbReference type="ARBA" id="ARBA00001498"/>
    </source>
</evidence>
<dbReference type="Pfam" id="PF00454">
    <property type="entry name" value="PI3_PI4_kinase"/>
    <property type="match status" value="1"/>
</dbReference>
<dbReference type="GO" id="GO:0005524">
    <property type="term" value="F:ATP binding"/>
    <property type="evidence" value="ECO:0007669"/>
    <property type="project" value="UniProtKB-KW"/>
</dbReference>
<evidence type="ECO:0000259" key="11">
    <source>
        <dbReference type="PROSITE" id="PS51546"/>
    </source>
</evidence>
<name>A0AAV6VC80_9ARAC</name>
<dbReference type="FunFam" id="1.10.1070.11:FF:000001">
    <property type="entry name" value="Phosphatidylinositol 4,5-bisphosphate 3-kinase catalytic subunit"/>
    <property type="match status" value="1"/>
</dbReference>
<reference evidence="13 14" key="1">
    <citation type="journal article" date="2022" name="Nat. Ecol. Evol.">
        <title>A masculinizing supergene underlies an exaggerated male reproductive morph in a spider.</title>
        <authorList>
            <person name="Hendrickx F."/>
            <person name="De Corte Z."/>
            <person name="Sonet G."/>
            <person name="Van Belleghem S.M."/>
            <person name="Kostlbacher S."/>
            <person name="Vangestel C."/>
        </authorList>
    </citation>
    <scope>NUCLEOTIDE SEQUENCE [LARGE SCALE GENOMIC DNA]</scope>
    <source>
        <strain evidence="13">W744_W776</strain>
    </source>
</reference>
<dbReference type="InterPro" id="IPR036940">
    <property type="entry name" value="PI3/4_kinase_cat_sf"/>
</dbReference>
<sequence>MGPMDSALNPYVSLDFPDCVPDVWDQDPTKDTVSVDILLPTGCFMPMRVRRDITLAELKEEVWDASRQLPLSRLLHDPSLYAFECVNLGTAERELHTAEESRLSEVRPFQAVLRLVEKTSGEAGWSTAKLATVIGIGLKEFDHQRDPEVHDFRRRLRSFCERQRSSSLEGATFESRVLLQHPVSLAPRPELPPYLKPKLSQDGEMVLTISAGQHATETTFKMSVSPSLSARGLLDTVLRKKGPSIGLQHAGDFLHDHLLLKMCGLEEYLIGPHPLSQYKYIQDCLSCDKIPELILVASDTIHLEAVWDKVPDGIEEKPTPDTPSLKRKKQTISSWNFEEPLRLTIHSVYKLNYEPKTKVCVQVALYHGDESLCEGVLHTQEATLCEGGSCSWEKQLQFALHLADVPRAAKLCICVYEASATQKTSRFRKCQGKYACPVAWVNCTVFDYRGALRSCPLSLPTWPFSQAGDEYSSVMVRPLGCLTPNPYVDMAGEVTISFGKYHPTLEVVYPDMEEILESSDRLTTERNANSLSGGASKLYTQQLQQICDRDALYQLHEQEKELLWRLRLHCAQHLPVSLPKLLRCLRWNDRREVAEMMRLLRQWPLLSPTKALELLDYAYPDPAVRAFAVRCLRSVSGGDDLSLYLLQLVQAMKHECCLRSDLCHFLLEKALQDRILGHRLFWLLRSDIQFPEARIRFGVVLESYCRAVPPSHLLALEKQVLALNQLKMANHFVQVKGNIKKEEKERLRFHIQELLGKQLQSTFHGLQNPLDPRFRFGKIRVEKCKFLDSKMKPLWLAFENTDKNGKDVFIIFKNGDDLRQDMLTLQMIRIMDRLWKDEGLDLRMIPYQCMATGHRVGLIEVVPNADTIANIQKEKGFTATSAFKKGSIYSWLRDHNPDDASLSRAAEEFTLSCAGYCVATYVLGVADRHSDNIMVKTNGQLFHVDFGHILGKFKEKFGFRRERVPFVLTNDFVHIITKGQNSKKEKSPEFNRFQQHCERAFTILRRHGPLVISLFALMLSTGLPELSSERDLDYLRDTLVLDRTEQEAVLHFRAKFVEAINNSWKTSANWAAHNWAKDNKIPRLSAGHPSAGQDRTGVRAPLPHQVRRGHQQLVEDVGQLGQGQQDTWTTCGTTLVLDRTEQEAVLRFRAKFVETTKNSWKTSANWAAHNWATGNKMSD</sequence>
<dbReference type="Pfam" id="PF02192">
    <property type="entry name" value="PI3K_p85B"/>
    <property type="match status" value="1"/>
</dbReference>
<feature type="domain" description="PI3K/PI4K catalytic" evidence="8">
    <location>
        <begin position="780"/>
        <end position="1064"/>
    </location>
</feature>
<dbReference type="CDD" id="cd05165">
    <property type="entry name" value="PI3Kc_I"/>
    <property type="match status" value="1"/>
</dbReference>
<evidence type="ECO:0000256" key="2">
    <source>
        <dbReference type="ARBA" id="ARBA00012073"/>
    </source>
</evidence>
<feature type="domain" description="PIK helical" evidence="10">
    <location>
        <begin position="529"/>
        <end position="707"/>
    </location>
</feature>
<feature type="domain" description="PI3K-RBD" evidence="11">
    <location>
        <begin position="202"/>
        <end position="297"/>
    </location>
</feature>
<gene>
    <name evidence="13" type="ORF">JTE90_011505</name>
</gene>
<keyword evidence="5" id="KW-0418">Kinase</keyword>
<evidence type="ECO:0000256" key="4">
    <source>
        <dbReference type="ARBA" id="ARBA00022741"/>
    </source>
</evidence>
<dbReference type="InterPro" id="IPR015433">
    <property type="entry name" value="PI3/4_kinase"/>
</dbReference>
<evidence type="ECO:0000259" key="9">
    <source>
        <dbReference type="PROSITE" id="PS51544"/>
    </source>
</evidence>
<dbReference type="AlphaFoldDB" id="A0AAV6VC80"/>